<dbReference type="Gene3D" id="1.10.225.10">
    <property type="entry name" value="Saposin-like"/>
    <property type="match status" value="1"/>
</dbReference>
<keyword evidence="5" id="KW-1185">Reference proteome</keyword>
<dbReference type="InParanoid" id="A0A2J7R4E7"/>
<dbReference type="PANTHER" id="PTHR15010:SF0">
    <property type="entry name" value="ACYLOXYACYL HYDROLASE"/>
    <property type="match status" value="1"/>
</dbReference>
<accession>A0A2J7R4E7</accession>
<dbReference type="SUPFAM" id="SSF47862">
    <property type="entry name" value="Saposin"/>
    <property type="match status" value="1"/>
</dbReference>
<evidence type="ECO:0000313" key="4">
    <source>
        <dbReference type="EMBL" id="PNF35714.1"/>
    </source>
</evidence>
<keyword evidence="1" id="KW-1015">Disulfide bond</keyword>
<dbReference type="AlphaFoldDB" id="A0A2J7R4E7"/>
<dbReference type="Pfam" id="PF20825">
    <property type="entry name" value="Saposin"/>
    <property type="match status" value="1"/>
</dbReference>
<sequence length="576" mass="65252">MHFAVKYVLTFLLACDVDGRGINGGVSCAACTIVTGIVGQLAQIHNETILAASMRLCEVLPSAVEEHCINVIKTLEPFLINPKFSEIFTPDVFCYGIDVCYLDRGQGYCHLFSKPVTNFRNTVQEMKKLVWTSSHMRNGLKKNEFHQHLQQLDFDVCSLPAIHELCEMFNRSWGLIQPAFDVDRDWFSVVGPARGTFWRGRDCCDWDFGSYPGRQPFNGDVTADYNCNGIWGFNPVTGTPWEDILCKDFDSRGIIYVGDSVGAHFHFPESWINPLLISKETLHNYTEPLMNELDWPHLGFATGFMNTTEPLLIKGVTDSLYLKLRSRNRCNHRDYQNLSKNGASSYDGMTYVESLARNHSTDKPILFLYGMYGNDVCNRFSDSVPHMTSAVAFHENVMNVLTTLNAVLPFGSHVILIGLVDGGFIYPTMANRIHPLGQFQGNIRYNDVYAWFNCMEMGPCSAWMNSNVTLRKMATLRSQQLSVVLKNIAAKEQFAAFSLHYLDNPVLKVMWGWKQQGKPLWQLIDPVDSLHPSQLAQPLIARVLWDDIMRNFPEALGDENPNNQRIEELFGNQGGH</sequence>
<keyword evidence="4" id="KW-0378">Hydrolase</keyword>
<dbReference type="OrthoDB" id="14839at2759"/>
<dbReference type="PROSITE" id="PS50015">
    <property type="entry name" value="SAP_B"/>
    <property type="match status" value="1"/>
</dbReference>
<dbReference type="Gene3D" id="3.40.50.1110">
    <property type="entry name" value="SGNH hydrolase"/>
    <property type="match status" value="1"/>
</dbReference>
<dbReference type="InterPro" id="IPR048593">
    <property type="entry name" value="AOAH_Saposin_N"/>
</dbReference>
<feature type="domain" description="Saposin B-type" evidence="3">
    <location>
        <begin position="24"/>
        <end position="104"/>
    </location>
</feature>
<dbReference type="InterPro" id="IPR011001">
    <property type="entry name" value="Saposin-like"/>
</dbReference>
<dbReference type="GO" id="GO:0050528">
    <property type="term" value="F:acyloxyacyl hydrolase activity"/>
    <property type="evidence" value="ECO:0007669"/>
    <property type="project" value="InterPro"/>
</dbReference>
<gene>
    <name evidence="4" type="ORF">B7P43_G16153</name>
</gene>
<dbReference type="EMBL" id="NEVH01007419">
    <property type="protein sequence ID" value="PNF35714.1"/>
    <property type="molecule type" value="Genomic_DNA"/>
</dbReference>
<dbReference type="PANTHER" id="PTHR15010">
    <property type="entry name" value="ACYLOXYACYL HYDROLASE"/>
    <property type="match status" value="1"/>
</dbReference>
<dbReference type="GO" id="GO:0005509">
    <property type="term" value="F:calcium ion binding"/>
    <property type="evidence" value="ECO:0007669"/>
    <property type="project" value="TreeGrafter"/>
</dbReference>
<feature type="chain" id="PRO_5014370153" evidence="2">
    <location>
        <begin position="20"/>
        <end position="576"/>
    </location>
</feature>
<dbReference type="InterPro" id="IPR039676">
    <property type="entry name" value="AOAH"/>
</dbReference>
<evidence type="ECO:0000313" key="5">
    <source>
        <dbReference type="Proteomes" id="UP000235965"/>
    </source>
</evidence>
<dbReference type="InterPro" id="IPR001087">
    <property type="entry name" value="GDSL"/>
</dbReference>
<dbReference type="Pfam" id="PF00657">
    <property type="entry name" value="Lipase_GDSL"/>
    <property type="match status" value="1"/>
</dbReference>
<proteinExistence type="predicted"/>
<name>A0A2J7R4E7_9NEOP</name>
<dbReference type="GO" id="GO:0009104">
    <property type="term" value="P:lipopolysaccharide catabolic process"/>
    <property type="evidence" value="ECO:0007669"/>
    <property type="project" value="TreeGrafter"/>
</dbReference>
<evidence type="ECO:0000256" key="2">
    <source>
        <dbReference type="SAM" id="SignalP"/>
    </source>
</evidence>
<evidence type="ECO:0000259" key="3">
    <source>
        <dbReference type="PROSITE" id="PS50015"/>
    </source>
</evidence>
<organism evidence="4 5">
    <name type="scientific">Cryptotermes secundus</name>
    <dbReference type="NCBI Taxonomy" id="105785"/>
    <lineage>
        <taxon>Eukaryota</taxon>
        <taxon>Metazoa</taxon>
        <taxon>Ecdysozoa</taxon>
        <taxon>Arthropoda</taxon>
        <taxon>Hexapoda</taxon>
        <taxon>Insecta</taxon>
        <taxon>Pterygota</taxon>
        <taxon>Neoptera</taxon>
        <taxon>Polyneoptera</taxon>
        <taxon>Dictyoptera</taxon>
        <taxon>Blattodea</taxon>
        <taxon>Blattoidea</taxon>
        <taxon>Termitoidae</taxon>
        <taxon>Kalotermitidae</taxon>
        <taxon>Cryptotermitinae</taxon>
        <taxon>Cryptotermes</taxon>
    </lineage>
</organism>
<protein>
    <submittedName>
        <fullName evidence="4">Acyloxyacyl hydrolase</fullName>
    </submittedName>
</protein>
<dbReference type="Proteomes" id="UP000235965">
    <property type="component" value="Unassembled WGS sequence"/>
</dbReference>
<dbReference type="InterPro" id="IPR036514">
    <property type="entry name" value="SGNH_hydro_sf"/>
</dbReference>
<dbReference type="SMART" id="SM00741">
    <property type="entry name" value="SapB"/>
    <property type="match status" value="1"/>
</dbReference>
<feature type="signal peptide" evidence="2">
    <location>
        <begin position="1"/>
        <end position="19"/>
    </location>
</feature>
<dbReference type="InterPro" id="IPR008139">
    <property type="entry name" value="SaposinB_dom"/>
</dbReference>
<reference evidence="4 5" key="1">
    <citation type="submission" date="2017-12" db="EMBL/GenBank/DDBJ databases">
        <title>Hemimetabolous genomes reveal molecular basis of termite eusociality.</title>
        <authorList>
            <person name="Harrison M.C."/>
            <person name="Jongepier E."/>
            <person name="Robertson H.M."/>
            <person name="Arning N."/>
            <person name="Bitard-Feildel T."/>
            <person name="Chao H."/>
            <person name="Childers C.P."/>
            <person name="Dinh H."/>
            <person name="Doddapaneni H."/>
            <person name="Dugan S."/>
            <person name="Gowin J."/>
            <person name="Greiner C."/>
            <person name="Han Y."/>
            <person name="Hu H."/>
            <person name="Hughes D.S.T."/>
            <person name="Huylmans A.-K."/>
            <person name="Kemena C."/>
            <person name="Kremer L.P.M."/>
            <person name="Lee S.L."/>
            <person name="Lopez-Ezquerra A."/>
            <person name="Mallet L."/>
            <person name="Monroy-Kuhn J.M."/>
            <person name="Moser A."/>
            <person name="Murali S.C."/>
            <person name="Muzny D.M."/>
            <person name="Otani S."/>
            <person name="Piulachs M.-D."/>
            <person name="Poelchau M."/>
            <person name="Qu J."/>
            <person name="Schaub F."/>
            <person name="Wada-Katsumata A."/>
            <person name="Worley K.C."/>
            <person name="Xie Q."/>
            <person name="Ylla G."/>
            <person name="Poulsen M."/>
            <person name="Gibbs R.A."/>
            <person name="Schal C."/>
            <person name="Richards S."/>
            <person name="Belles X."/>
            <person name="Korb J."/>
            <person name="Bornberg-Bauer E."/>
        </authorList>
    </citation>
    <scope>NUCLEOTIDE SEQUENCE [LARGE SCALE GENOMIC DNA]</scope>
    <source>
        <tissue evidence="4">Whole body</tissue>
    </source>
</reference>
<evidence type="ECO:0000256" key="1">
    <source>
        <dbReference type="ARBA" id="ARBA00023157"/>
    </source>
</evidence>
<keyword evidence="2" id="KW-0732">Signal</keyword>
<comment type="caution">
    <text evidence="4">The sequence shown here is derived from an EMBL/GenBank/DDBJ whole genome shotgun (WGS) entry which is preliminary data.</text>
</comment>
<dbReference type="SUPFAM" id="SSF52266">
    <property type="entry name" value="SGNH hydrolase"/>
    <property type="match status" value="1"/>
</dbReference>